<keyword evidence="3" id="KW-0158">Chromosome</keyword>
<feature type="compositionally biased region" description="Polar residues" evidence="8">
    <location>
        <begin position="415"/>
        <end position="431"/>
    </location>
</feature>
<gene>
    <name evidence="12" type="ORF">BN980_GECA20s01858g</name>
</gene>
<dbReference type="InterPro" id="IPR001214">
    <property type="entry name" value="SET_dom"/>
</dbReference>
<evidence type="ECO:0000256" key="4">
    <source>
        <dbReference type="ARBA" id="ARBA00022603"/>
    </source>
</evidence>
<keyword evidence="4 12" id="KW-0489">Methyltransferase</keyword>
<dbReference type="SUPFAM" id="SSF82199">
    <property type="entry name" value="SET domain"/>
    <property type="match status" value="1"/>
</dbReference>
<dbReference type="STRING" id="1173061.A0A0J9XK07"/>
<evidence type="ECO:0000313" key="13">
    <source>
        <dbReference type="Proteomes" id="UP000242525"/>
    </source>
</evidence>
<proteinExistence type="predicted"/>
<evidence type="ECO:0000259" key="11">
    <source>
        <dbReference type="PROSITE" id="PS51215"/>
    </source>
</evidence>
<feature type="compositionally biased region" description="Basic and acidic residues" evidence="8">
    <location>
        <begin position="659"/>
        <end position="668"/>
    </location>
</feature>
<feature type="compositionally biased region" description="Polar residues" evidence="8">
    <location>
        <begin position="1641"/>
        <end position="1673"/>
    </location>
</feature>
<feature type="compositionally biased region" description="Polar residues" evidence="8">
    <location>
        <begin position="1228"/>
        <end position="1250"/>
    </location>
</feature>
<feature type="compositionally biased region" description="Polar residues" evidence="8">
    <location>
        <begin position="749"/>
        <end position="763"/>
    </location>
</feature>
<dbReference type="Gene3D" id="2.170.270.10">
    <property type="entry name" value="SET domain"/>
    <property type="match status" value="1"/>
</dbReference>
<dbReference type="PANTHER" id="PTHR22884">
    <property type="entry name" value="SET DOMAIN PROTEINS"/>
    <property type="match status" value="1"/>
</dbReference>
<feature type="region of interest" description="Disordered" evidence="8">
    <location>
        <begin position="1456"/>
        <end position="1517"/>
    </location>
</feature>
<dbReference type="GO" id="GO:0032259">
    <property type="term" value="P:methylation"/>
    <property type="evidence" value="ECO:0007669"/>
    <property type="project" value="UniProtKB-KW"/>
</dbReference>
<dbReference type="OrthoDB" id="422362at2759"/>
<evidence type="ECO:0000256" key="6">
    <source>
        <dbReference type="ARBA" id="ARBA00022691"/>
    </source>
</evidence>
<dbReference type="PROSITE" id="PS50280">
    <property type="entry name" value="SET"/>
    <property type="match status" value="1"/>
</dbReference>
<dbReference type="Pfam" id="PF00856">
    <property type="entry name" value="SET"/>
    <property type="match status" value="1"/>
</dbReference>
<comment type="subcellular location">
    <subcellularLocation>
        <location evidence="2">Chromosome</location>
    </subcellularLocation>
    <subcellularLocation>
        <location evidence="1">Nucleus</location>
    </subcellularLocation>
</comment>
<feature type="compositionally biased region" description="Low complexity" evidence="8">
    <location>
        <begin position="1184"/>
        <end position="1201"/>
    </location>
</feature>
<sequence length="1673" mass="182166">MFNDQLLEAYVRAIAPAIESEKAKLAKPSADIDEIAKLPESDLPPTKHFVTSGLFSNTNHKKPGKKRFTFPLPVNAAELIDKSRDFVLPYSIYCPSVTKKPDWKNLRKNIWIDVDIPSIDPSTRSMCLCTISCTENCINRALYYECDENTCPFGKQDCGNRAFKLLAKELQRGRRYANGFEVKWLGLRGYGLRTTRSYGPNELIIEYCGDVISRKEMQRRMKECYANTDNYYILNLEKGTAIDSGLRGSAARFVNHSCSPNSEMQKWQVDGVPRIGLFAINSIPAGTELTYDYNFDWFEGAQMQICLCGEPNCRGFIGKKTLNQKSSTPTSTKSSESSSPVSRAGRKKSVSSSKLASASKMSKTKNLREKRIRSSTASPTLTSPVSIPKIEIEATRAIPETEDEFEDIESEQAESTDTIFNTTAKETLASESESKDDQSKIFRKRGRPKGSKTQKPVLLNYYPSVTTLTQRNSSQPLTRSQRSSLLAKNQKAKTSKSRATRKSVQRTKSVPSPPNDTSNDDDDHEAVFPISITPDPELLSTPDPLKSSPVLGVPDYSEPDEENLADISSTELHEEPLPTHKVTENAIPVLKRTEKRAMGKVNRQSKLTSRRNMGSSKTTKTTKTRADVLESSLSESADSSFNPSNFGTEPPKLRKSHRSGQEMHKTDFPDSTDTRQNSALDKPDSQVITPDLQSSVVSSSSTHQSSKTSEDYTSIKKSNSASVADIPLARRTRNRSALSKNVKKASVVAASTNEGTHSDQVLSESRKPVDEGVKTQERLSESIKSASSSSSLLSSVGEVYVSDTGAAPSAIGFSAPVYAPQQPICETSQTTQSSFNVSSSNNCNNTAVSPTSTLPYRPIINHTDDLSHSAMNVSQSSQIQQQYYYPPPPVQAQQPQQQQHQPPLHNHPSQQTQQPHTLPKITTEPFQGASNMIQSSTMSHIPSYPSNQQVSNYSGYYGKTHQYALVPIHSSNSQYSAPGYHPHHHGHVISQNHNMQHAPSSAIPTPLPSIGSPEHMAPPSSNFLIQQSQMQASQKQQQQHQSSQQFQQNHPQPYQQQQQYPYPQNFQQPPSSQHQVHPPQLTLHQPVTNSYDQRRLSLPGNSGLDGTNNSEAHHHTLPSVSPGHSSILPPRPRSYSVYQSSTSNEGHAFIETPRNLITDPQNYRIQHHGSTGGDSNWRQQVSIQSLVSSSSSDSKQPQSQQETKTSNQRTNSISSIVNPHDDYPNTHGVATQPSSAATGPTARTSANEGTVLKSASNYSLLTANTSKSSQEYSKSAPVPVQSRDKTSKEVKTKELAKPKRGRPPNSTRLNLASPHPIAPLTVASGGKGKSLAQTTPTGAGSIWPKTGSTATSSSEKPKKRSRVSTSKPAANVSPGNKPRRGRPPNSGPALRSFLAPLALRPQVLPAGGSTGISGSGGFPNRMLVKSNYLIAKPTGSDGRKLRLQSEKLSDQFLHGKRPRVGEDDNGLVKRPKGFSAITPSPHTVMIAPATDRASKPSDAKVRGSDSGAKSGRTESPKLTVSNAIKAAIGSNSKVTPVAVTPIVSTRSSGSLGLTTVFVGSANEANFSAVSNNSTPKRGRGRPRIRPKDYWTYNNRKARGEFGPSSKPANSNDADSSSGISQRSLTRMNAQHKSVTIAPRKASSSDSALLEGSNSNTAAMTSTDSNNNKVSGQR</sequence>
<dbReference type="InterPro" id="IPR050777">
    <property type="entry name" value="SET2_Histone-Lys_MeTrsfase"/>
</dbReference>
<evidence type="ECO:0000256" key="5">
    <source>
        <dbReference type="ARBA" id="ARBA00022679"/>
    </source>
</evidence>
<dbReference type="GO" id="GO:0042054">
    <property type="term" value="F:histone methyltransferase activity"/>
    <property type="evidence" value="ECO:0007669"/>
    <property type="project" value="InterPro"/>
</dbReference>
<name>A0A0J9XK07_GEOCN</name>
<feature type="compositionally biased region" description="Polar residues" evidence="8">
    <location>
        <begin position="669"/>
        <end position="679"/>
    </location>
</feature>
<feature type="compositionally biased region" description="Acidic residues" evidence="8">
    <location>
        <begin position="400"/>
        <end position="414"/>
    </location>
</feature>
<feature type="compositionally biased region" description="Polar residues" evidence="8">
    <location>
        <begin position="463"/>
        <end position="487"/>
    </location>
</feature>
<protein>
    <submittedName>
        <fullName evidence="12">Similar to Saccharomyces cerevisiae YJL168C SET2 Histone methyltransferase with a role in transcriptional elongation</fullName>
    </submittedName>
</protein>
<evidence type="ECO:0000256" key="8">
    <source>
        <dbReference type="SAM" id="MobiDB-lite"/>
    </source>
</evidence>
<dbReference type="InterPro" id="IPR046341">
    <property type="entry name" value="SET_dom_sf"/>
</dbReference>
<evidence type="ECO:0000256" key="7">
    <source>
        <dbReference type="ARBA" id="ARBA00023242"/>
    </source>
</evidence>
<feature type="compositionally biased region" description="Basic residues" evidence="8">
    <location>
        <begin position="490"/>
        <end position="505"/>
    </location>
</feature>
<feature type="domain" description="AWS" evidence="11">
    <location>
        <begin position="122"/>
        <end position="167"/>
    </location>
</feature>
<feature type="compositionally biased region" description="Basic and acidic residues" evidence="8">
    <location>
        <begin position="1492"/>
        <end position="1503"/>
    </location>
</feature>
<dbReference type="InterPro" id="IPR006560">
    <property type="entry name" value="AWS_dom"/>
</dbReference>
<feature type="compositionally biased region" description="Basic residues" evidence="8">
    <location>
        <begin position="441"/>
        <end position="452"/>
    </location>
</feature>
<evidence type="ECO:0000259" key="10">
    <source>
        <dbReference type="PROSITE" id="PS50868"/>
    </source>
</evidence>
<feature type="region of interest" description="Disordered" evidence="8">
    <location>
        <begin position="993"/>
        <end position="1079"/>
    </location>
</feature>
<feature type="compositionally biased region" description="Basic and acidic residues" evidence="8">
    <location>
        <begin position="1282"/>
        <end position="1297"/>
    </location>
</feature>
<keyword evidence="6" id="KW-0949">S-adenosyl-L-methionine</keyword>
<feature type="region of interest" description="Disordered" evidence="8">
    <location>
        <begin position="1265"/>
        <end position="1391"/>
    </location>
</feature>
<dbReference type="Pfam" id="PF17907">
    <property type="entry name" value="AWS"/>
    <property type="match status" value="1"/>
</dbReference>
<comment type="caution">
    <text evidence="12">The sequence shown here is derived from an EMBL/GenBank/DDBJ whole genome shotgun (WGS) entry which is preliminary data.</text>
</comment>
<dbReference type="SMART" id="SM00317">
    <property type="entry name" value="SET"/>
    <property type="match status" value="1"/>
</dbReference>
<feature type="domain" description="Post-SET" evidence="10">
    <location>
        <begin position="302"/>
        <end position="318"/>
    </location>
</feature>
<evidence type="ECO:0000259" key="9">
    <source>
        <dbReference type="PROSITE" id="PS50280"/>
    </source>
</evidence>
<feature type="compositionally biased region" description="Polar residues" evidence="8">
    <location>
        <begin position="993"/>
        <end position="1003"/>
    </location>
</feature>
<accession>A0A0J9XK07</accession>
<dbReference type="PROSITE" id="PS51215">
    <property type="entry name" value="AWS"/>
    <property type="match status" value="1"/>
</dbReference>
<feature type="compositionally biased region" description="Polar residues" evidence="8">
    <location>
        <begin position="1202"/>
        <end position="1217"/>
    </location>
</feature>
<evidence type="ECO:0000256" key="2">
    <source>
        <dbReference type="ARBA" id="ARBA00004286"/>
    </source>
</evidence>
<evidence type="ECO:0000256" key="3">
    <source>
        <dbReference type="ARBA" id="ARBA00022454"/>
    </source>
</evidence>
<organism evidence="12 13">
    <name type="scientific">Geotrichum candidum</name>
    <name type="common">Oospora lactis</name>
    <name type="synonym">Dipodascus geotrichum</name>
    <dbReference type="NCBI Taxonomy" id="1173061"/>
    <lineage>
        <taxon>Eukaryota</taxon>
        <taxon>Fungi</taxon>
        <taxon>Dikarya</taxon>
        <taxon>Ascomycota</taxon>
        <taxon>Saccharomycotina</taxon>
        <taxon>Dipodascomycetes</taxon>
        <taxon>Dipodascales</taxon>
        <taxon>Dipodascaceae</taxon>
        <taxon>Geotrichum</taxon>
    </lineage>
</organism>
<dbReference type="PROSITE" id="PS50868">
    <property type="entry name" value="POST_SET"/>
    <property type="match status" value="1"/>
</dbReference>
<feature type="compositionally biased region" description="Low complexity" evidence="8">
    <location>
        <begin position="891"/>
        <end position="911"/>
    </location>
</feature>
<feature type="region of interest" description="Disordered" evidence="8">
    <location>
        <begin position="321"/>
        <end position="782"/>
    </location>
</feature>
<feature type="compositionally biased region" description="Low complexity" evidence="8">
    <location>
        <begin position="350"/>
        <end position="361"/>
    </location>
</feature>
<feature type="region of interest" description="Disordered" evidence="8">
    <location>
        <begin position="885"/>
        <end position="923"/>
    </location>
</feature>
<feature type="domain" description="SET" evidence="9">
    <location>
        <begin position="178"/>
        <end position="294"/>
    </location>
</feature>
<feature type="compositionally biased region" description="Basic and acidic residues" evidence="8">
    <location>
        <begin position="571"/>
        <end position="583"/>
    </location>
</feature>
<keyword evidence="13" id="KW-1185">Reference proteome</keyword>
<feature type="compositionally biased region" description="Low complexity" evidence="8">
    <location>
        <begin position="693"/>
        <end position="707"/>
    </location>
</feature>
<dbReference type="InterPro" id="IPR003616">
    <property type="entry name" value="Post-SET_dom"/>
</dbReference>
<dbReference type="GO" id="GO:0005694">
    <property type="term" value="C:chromosome"/>
    <property type="evidence" value="ECO:0007669"/>
    <property type="project" value="UniProtKB-SubCell"/>
</dbReference>
<feature type="region of interest" description="Disordered" evidence="8">
    <location>
        <begin position="1567"/>
        <end position="1673"/>
    </location>
</feature>
<feature type="compositionally biased region" description="Polar residues" evidence="8">
    <location>
        <begin position="1606"/>
        <end position="1633"/>
    </location>
</feature>
<dbReference type="Proteomes" id="UP000242525">
    <property type="component" value="Unassembled WGS sequence"/>
</dbReference>
<feature type="compositionally biased region" description="Polar residues" evidence="8">
    <location>
        <begin position="602"/>
        <end position="616"/>
    </location>
</feature>
<feature type="region of interest" description="Disordered" evidence="8">
    <location>
        <begin position="1093"/>
        <end position="1144"/>
    </location>
</feature>
<feature type="compositionally biased region" description="Basic and acidic residues" evidence="8">
    <location>
        <begin position="764"/>
        <end position="781"/>
    </location>
</feature>
<feature type="compositionally biased region" description="Polar residues" evidence="8">
    <location>
        <begin position="374"/>
        <end position="385"/>
    </location>
</feature>
<reference evidence="12" key="1">
    <citation type="submission" date="2014-03" db="EMBL/GenBank/DDBJ databases">
        <authorList>
            <person name="Casaregola S."/>
        </authorList>
    </citation>
    <scope>NUCLEOTIDE SEQUENCE [LARGE SCALE GENOMIC DNA]</scope>
    <source>
        <strain evidence="12">CLIB 918</strain>
    </source>
</reference>
<feature type="compositionally biased region" description="Low complexity" evidence="8">
    <location>
        <begin position="325"/>
        <end position="342"/>
    </location>
</feature>
<dbReference type="EMBL" id="CCBN010000020">
    <property type="protein sequence ID" value="CDO57364.1"/>
    <property type="molecule type" value="Genomic_DNA"/>
</dbReference>
<dbReference type="SMART" id="SM00508">
    <property type="entry name" value="PostSET"/>
    <property type="match status" value="1"/>
</dbReference>
<evidence type="ECO:0000256" key="1">
    <source>
        <dbReference type="ARBA" id="ARBA00004123"/>
    </source>
</evidence>
<evidence type="ECO:0000313" key="12">
    <source>
        <dbReference type="EMBL" id="CDO57364.1"/>
    </source>
</evidence>
<keyword evidence="7" id="KW-0539">Nucleus</keyword>
<keyword evidence="5" id="KW-0808">Transferase</keyword>
<feature type="compositionally biased region" description="Low complexity" evidence="8">
    <location>
        <begin position="1026"/>
        <end position="1079"/>
    </location>
</feature>
<feature type="compositionally biased region" description="Low complexity" evidence="8">
    <location>
        <begin position="629"/>
        <end position="640"/>
    </location>
</feature>
<feature type="compositionally biased region" description="Basic residues" evidence="8">
    <location>
        <begin position="362"/>
        <end position="373"/>
    </location>
</feature>
<feature type="region of interest" description="Disordered" evidence="8">
    <location>
        <begin position="1184"/>
        <end position="1250"/>
    </location>
</feature>
<dbReference type="GO" id="GO:0005634">
    <property type="term" value="C:nucleus"/>
    <property type="evidence" value="ECO:0007669"/>
    <property type="project" value="UniProtKB-SubCell"/>
</dbReference>